<dbReference type="InParanoid" id="D7FU83"/>
<protein>
    <recommendedName>
        <fullName evidence="5 15">Protoporphyrinogen oxidase</fullName>
        <ecNumber evidence="5 15">1.3.3.4</ecNumber>
    </recommendedName>
</protein>
<keyword evidence="12 15" id="KW-0350">Heme biosynthesis</keyword>
<evidence type="ECO:0000256" key="14">
    <source>
        <dbReference type="ARBA" id="ARBA00047554"/>
    </source>
</evidence>
<gene>
    <name evidence="18" type="primary">PPX</name>
    <name evidence="18" type="ORF">Esi_0268_0023</name>
</gene>
<dbReference type="OMA" id="WFDQWFG"/>
<dbReference type="PANTHER" id="PTHR42923:SF3">
    <property type="entry name" value="PROTOPORPHYRINOGEN OXIDASE"/>
    <property type="match status" value="1"/>
</dbReference>
<evidence type="ECO:0000256" key="15">
    <source>
        <dbReference type="RuleBase" id="RU367069"/>
    </source>
</evidence>
<evidence type="ECO:0000256" key="11">
    <source>
        <dbReference type="ARBA" id="ARBA00023002"/>
    </source>
</evidence>
<dbReference type="OrthoDB" id="419752at2759"/>
<keyword evidence="6" id="KW-0150">Chloroplast</keyword>
<evidence type="ECO:0000259" key="17">
    <source>
        <dbReference type="Pfam" id="PF01593"/>
    </source>
</evidence>
<evidence type="ECO:0000256" key="7">
    <source>
        <dbReference type="ARBA" id="ARBA00022630"/>
    </source>
</evidence>
<dbReference type="NCBIfam" id="TIGR00562">
    <property type="entry name" value="proto_IX_ox"/>
    <property type="match status" value="1"/>
</dbReference>
<dbReference type="GO" id="GO:0006782">
    <property type="term" value="P:protoporphyrinogen IX biosynthetic process"/>
    <property type="evidence" value="ECO:0007669"/>
    <property type="project" value="UniProtKB-UniRule"/>
</dbReference>
<dbReference type="Gene3D" id="1.10.3110.10">
    <property type="entry name" value="protoporphyrinogen ix oxidase, domain 3"/>
    <property type="match status" value="1"/>
</dbReference>
<dbReference type="InterPro" id="IPR050464">
    <property type="entry name" value="Zeta_carotene_desat/Oxidored"/>
</dbReference>
<comment type="subcellular location">
    <subcellularLocation>
        <location evidence="15">Mitochondrion inner membrane</location>
    </subcellularLocation>
    <subcellularLocation>
        <location evidence="2">Plastid</location>
        <location evidence="2">Chloroplast</location>
    </subcellularLocation>
</comment>
<dbReference type="SUPFAM" id="SSF54373">
    <property type="entry name" value="FAD-linked reductases, C-terminal domain"/>
    <property type="match status" value="1"/>
</dbReference>
<accession>D7FU83</accession>
<sequence length="551" mass="59181">MLAAVGTAAGLLAVAGITPAYGFVTPSTAWNTARGSGHGTASRAATTMAADIFKAGPVEKVDCAVVGSGISGSTLGFYLDKKGVDCVVLEARDQVGGNVISKKEDGFLWEEGPNSFQPTPYIMRTTVDLGLKEDLVLADPTLPRFVFWEGGLFPLPSSLQSIITDFWLLSWPGKIRAGLGAIGLVLPPPSDYEESVKEFVTRHLGPEAFERLIDPFVSGVYAGDPSKLAIKAALKKVARLEVLGGPGLIDGAILRLKERARQEKELPEPLQSEDLPTYQGGSLGSFREGLQMLPNAALKAMGKDKMRTSWVMKGIKRSEDGGYLLAFDTPKGPKRLQAKVAVCTAPAHRLASVEGLRDIVPEAARLDEVYYPPVASVTLAYPKSSFKVDLTGFGNLIPRKMKIRTLGTIWSSSLFPGRAPEGYAMLLNYIGGAQDPAIKDLSDDEIVAECDRDIRTILLKDDAPPPKVLGCRLWKTAIPQYQRGHLAILEELQEGLKAAPGLRMGGNYITGVAFGDCVQYGYEEAERIEEMLKSGALDGQQSVSDKEAVAA</sequence>
<dbReference type="STRING" id="2880.D7FU83"/>
<keyword evidence="11 15" id="KW-0560">Oxidoreductase</keyword>
<dbReference type="EC" id="1.3.3.4" evidence="5 15"/>
<feature type="signal peptide" evidence="16">
    <location>
        <begin position="1"/>
        <end position="22"/>
    </location>
</feature>
<evidence type="ECO:0000313" key="19">
    <source>
        <dbReference type="Proteomes" id="UP000002630"/>
    </source>
</evidence>
<evidence type="ECO:0000256" key="3">
    <source>
        <dbReference type="ARBA" id="ARBA00005073"/>
    </source>
</evidence>
<dbReference type="EMBL" id="FN649730">
    <property type="protein sequence ID" value="CBJ31610.1"/>
    <property type="molecule type" value="Genomic_DNA"/>
</dbReference>
<dbReference type="InterPro" id="IPR002937">
    <property type="entry name" value="Amino_oxidase"/>
</dbReference>
<evidence type="ECO:0000256" key="13">
    <source>
        <dbReference type="ARBA" id="ARBA00023244"/>
    </source>
</evidence>
<evidence type="ECO:0000256" key="6">
    <source>
        <dbReference type="ARBA" id="ARBA00022528"/>
    </source>
</evidence>
<feature type="domain" description="Amine oxidase" evidence="17">
    <location>
        <begin position="78"/>
        <end position="528"/>
    </location>
</feature>
<dbReference type="SUPFAM" id="SSF51905">
    <property type="entry name" value="FAD/NAD(P)-binding domain"/>
    <property type="match status" value="1"/>
</dbReference>
<proteinExistence type="inferred from homology"/>
<dbReference type="PANTHER" id="PTHR42923">
    <property type="entry name" value="PROTOPORPHYRINOGEN OXIDASE"/>
    <property type="match status" value="1"/>
</dbReference>
<evidence type="ECO:0000313" key="18">
    <source>
        <dbReference type="EMBL" id="CBJ31610.1"/>
    </source>
</evidence>
<keyword evidence="9 15" id="KW-0274">FAD</keyword>
<dbReference type="eggNOG" id="KOG1276">
    <property type="taxonomic scope" value="Eukaryota"/>
</dbReference>
<comment type="cofactor">
    <cofactor evidence="15">
        <name>FAD</name>
        <dbReference type="ChEBI" id="CHEBI:57692"/>
    </cofactor>
    <text evidence="15">Binds 1 FAD per subunit.</text>
</comment>
<dbReference type="Proteomes" id="UP000002630">
    <property type="component" value="Linkage Group LG05"/>
</dbReference>
<dbReference type="Gene3D" id="3.90.660.20">
    <property type="entry name" value="Protoporphyrinogen oxidase, mitochondrial, domain 2"/>
    <property type="match status" value="1"/>
</dbReference>
<evidence type="ECO:0000256" key="10">
    <source>
        <dbReference type="ARBA" id="ARBA00022946"/>
    </source>
</evidence>
<evidence type="ECO:0000256" key="12">
    <source>
        <dbReference type="ARBA" id="ARBA00023133"/>
    </source>
</evidence>
<comment type="catalytic activity">
    <reaction evidence="14 15">
        <text>protoporphyrinogen IX + 3 O2 = protoporphyrin IX + 3 H2O2</text>
        <dbReference type="Rhea" id="RHEA:25576"/>
        <dbReference type="ChEBI" id="CHEBI:15379"/>
        <dbReference type="ChEBI" id="CHEBI:16240"/>
        <dbReference type="ChEBI" id="CHEBI:57306"/>
        <dbReference type="ChEBI" id="CHEBI:57307"/>
        <dbReference type="EC" id="1.3.3.4"/>
    </reaction>
</comment>
<keyword evidence="19" id="KW-1185">Reference proteome</keyword>
<keyword evidence="10" id="KW-0809">Transit peptide</keyword>
<reference evidence="18 19" key="1">
    <citation type="journal article" date="2010" name="Nature">
        <title>The Ectocarpus genome and the independent evolution of multicellularity in brown algae.</title>
        <authorList>
            <person name="Cock J.M."/>
            <person name="Sterck L."/>
            <person name="Rouze P."/>
            <person name="Scornet D."/>
            <person name="Allen A.E."/>
            <person name="Amoutzias G."/>
            <person name="Anthouard V."/>
            <person name="Artiguenave F."/>
            <person name="Aury J.M."/>
            <person name="Badger J.H."/>
            <person name="Beszteri B."/>
            <person name="Billiau K."/>
            <person name="Bonnet E."/>
            <person name="Bothwell J.H."/>
            <person name="Bowler C."/>
            <person name="Boyen C."/>
            <person name="Brownlee C."/>
            <person name="Carrano C.J."/>
            <person name="Charrier B."/>
            <person name="Cho G.Y."/>
            <person name="Coelho S.M."/>
            <person name="Collen J."/>
            <person name="Corre E."/>
            <person name="Da Silva C."/>
            <person name="Delage L."/>
            <person name="Delaroque N."/>
            <person name="Dittami S.M."/>
            <person name="Doulbeau S."/>
            <person name="Elias M."/>
            <person name="Farnham G."/>
            <person name="Gachon C.M."/>
            <person name="Gschloessl B."/>
            <person name="Heesch S."/>
            <person name="Jabbari K."/>
            <person name="Jubin C."/>
            <person name="Kawai H."/>
            <person name="Kimura K."/>
            <person name="Kloareg B."/>
            <person name="Kupper F.C."/>
            <person name="Lang D."/>
            <person name="Le Bail A."/>
            <person name="Leblanc C."/>
            <person name="Lerouge P."/>
            <person name="Lohr M."/>
            <person name="Lopez P.J."/>
            <person name="Martens C."/>
            <person name="Maumus F."/>
            <person name="Michel G."/>
            <person name="Miranda-Saavedra D."/>
            <person name="Morales J."/>
            <person name="Moreau H."/>
            <person name="Motomura T."/>
            <person name="Nagasato C."/>
            <person name="Napoli C.A."/>
            <person name="Nelson D.R."/>
            <person name="Nyvall-Collen P."/>
            <person name="Peters A.F."/>
            <person name="Pommier C."/>
            <person name="Potin P."/>
            <person name="Poulain J."/>
            <person name="Quesneville H."/>
            <person name="Read B."/>
            <person name="Rensing S.A."/>
            <person name="Ritter A."/>
            <person name="Rousvoal S."/>
            <person name="Samanta M."/>
            <person name="Samson G."/>
            <person name="Schroeder D.C."/>
            <person name="Segurens B."/>
            <person name="Strittmatter M."/>
            <person name="Tonon T."/>
            <person name="Tregear J.W."/>
            <person name="Valentin K."/>
            <person name="von Dassow P."/>
            <person name="Yamagishi T."/>
            <person name="Van de Peer Y."/>
            <person name="Wincker P."/>
        </authorList>
    </citation>
    <scope>NUCLEOTIDE SEQUENCE [LARGE SCALE GENOMIC DNA]</scope>
    <source>
        <strain evidence="19">Ec32 / CCAP1310/4</strain>
    </source>
</reference>
<evidence type="ECO:0000256" key="5">
    <source>
        <dbReference type="ARBA" id="ARBA00012867"/>
    </source>
</evidence>
<keyword evidence="8" id="KW-0934">Plastid</keyword>
<name>D7FU83_ECTSI</name>
<keyword evidence="13 15" id="KW-0627">Porphyrin biosynthesis</keyword>
<dbReference type="GO" id="GO:0004729">
    <property type="term" value="F:oxygen-dependent protoporphyrinogen oxidase activity"/>
    <property type="evidence" value="ECO:0007669"/>
    <property type="project" value="UniProtKB-UniRule"/>
</dbReference>
<dbReference type="GO" id="GO:0005743">
    <property type="term" value="C:mitochondrial inner membrane"/>
    <property type="evidence" value="ECO:0007669"/>
    <property type="project" value="UniProtKB-SubCell"/>
</dbReference>
<evidence type="ECO:0000256" key="1">
    <source>
        <dbReference type="ARBA" id="ARBA00002600"/>
    </source>
</evidence>
<dbReference type="AlphaFoldDB" id="D7FU83"/>
<dbReference type="InterPro" id="IPR036188">
    <property type="entry name" value="FAD/NAD-bd_sf"/>
</dbReference>
<evidence type="ECO:0000256" key="2">
    <source>
        <dbReference type="ARBA" id="ARBA00004229"/>
    </source>
</evidence>
<keyword evidence="7 15" id="KW-0285">Flavoprotein</keyword>
<evidence type="ECO:0000256" key="9">
    <source>
        <dbReference type="ARBA" id="ARBA00022827"/>
    </source>
</evidence>
<dbReference type="UniPathway" id="UPA00251">
    <property type="reaction ID" value="UER00324"/>
</dbReference>
<comment type="pathway">
    <text evidence="3 15">Porphyrin-containing compound metabolism; protoporphyrin-IX biosynthesis; protoporphyrin-IX from protoporphyrinogen-IX: step 1/1.</text>
</comment>
<comment type="function">
    <text evidence="1 15">Catalyzes the 6-electron oxidation of protoporphyrinogen-IX to form protoporphyrin-IX.</text>
</comment>
<dbReference type="GO" id="GO:0009507">
    <property type="term" value="C:chloroplast"/>
    <property type="evidence" value="ECO:0007669"/>
    <property type="project" value="UniProtKB-SubCell"/>
</dbReference>
<organism evidence="18 19">
    <name type="scientific">Ectocarpus siliculosus</name>
    <name type="common">Brown alga</name>
    <name type="synonym">Conferva siliculosa</name>
    <dbReference type="NCBI Taxonomy" id="2880"/>
    <lineage>
        <taxon>Eukaryota</taxon>
        <taxon>Sar</taxon>
        <taxon>Stramenopiles</taxon>
        <taxon>Ochrophyta</taxon>
        <taxon>PX clade</taxon>
        <taxon>Phaeophyceae</taxon>
        <taxon>Ectocarpales</taxon>
        <taxon>Ectocarpaceae</taxon>
        <taxon>Ectocarpus</taxon>
    </lineage>
</organism>
<dbReference type="InterPro" id="IPR004572">
    <property type="entry name" value="Protoporphyrinogen_oxidase"/>
</dbReference>
<feature type="chain" id="PRO_5003095786" description="Protoporphyrinogen oxidase" evidence="16">
    <location>
        <begin position="23"/>
        <end position="551"/>
    </location>
</feature>
<evidence type="ECO:0000256" key="8">
    <source>
        <dbReference type="ARBA" id="ARBA00022640"/>
    </source>
</evidence>
<keyword evidence="16" id="KW-0732">Signal</keyword>
<evidence type="ECO:0000256" key="16">
    <source>
        <dbReference type="SAM" id="SignalP"/>
    </source>
</evidence>
<dbReference type="FunFam" id="1.10.3110.10:FF:000002">
    <property type="entry name" value="Protoporphyrinogen oxidase"/>
    <property type="match status" value="1"/>
</dbReference>
<dbReference type="EMBL" id="FN648451">
    <property type="protein sequence ID" value="CBJ31610.1"/>
    <property type="molecule type" value="Genomic_DNA"/>
</dbReference>
<evidence type="ECO:0000256" key="4">
    <source>
        <dbReference type="ARBA" id="ARBA00010551"/>
    </source>
</evidence>
<dbReference type="Gene3D" id="3.50.50.60">
    <property type="entry name" value="FAD/NAD(P)-binding domain"/>
    <property type="match status" value="1"/>
</dbReference>
<comment type="similarity">
    <text evidence="4 15">Belongs to the protoporphyrinogen/coproporphyrinogen oxidase family. Protoporphyrinogen oxidase subfamily.</text>
</comment>
<dbReference type="Pfam" id="PF01593">
    <property type="entry name" value="Amino_oxidase"/>
    <property type="match status" value="1"/>
</dbReference>